<dbReference type="InterPro" id="IPR036291">
    <property type="entry name" value="NAD(P)-bd_dom_sf"/>
</dbReference>
<evidence type="ECO:0000313" key="3">
    <source>
        <dbReference type="Proteomes" id="UP000593568"/>
    </source>
</evidence>
<evidence type="ECO:0000259" key="1">
    <source>
        <dbReference type="Pfam" id="PF13460"/>
    </source>
</evidence>
<feature type="domain" description="NAD(P)-binding" evidence="1">
    <location>
        <begin position="82"/>
        <end position="280"/>
    </location>
</feature>
<feature type="non-terminal residue" evidence="2">
    <location>
        <position position="348"/>
    </location>
</feature>
<dbReference type="PANTHER" id="PTHR15020:SF48">
    <property type="entry name" value="NAD(P)-BINDING ROSSMANN-FOLD SUPERFAMILY PROTEIN"/>
    <property type="match status" value="1"/>
</dbReference>
<dbReference type="CDD" id="cd05243">
    <property type="entry name" value="SDR_a5"/>
    <property type="match status" value="1"/>
</dbReference>
<dbReference type="SUPFAM" id="SSF51735">
    <property type="entry name" value="NAD(P)-binding Rossmann-fold domains"/>
    <property type="match status" value="1"/>
</dbReference>
<dbReference type="InterPro" id="IPR016040">
    <property type="entry name" value="NAD(P)-bd_dom"/>
</dbReference>
<dbReference type="EMBL" id="JABEZW010000006">
    <property type="protein sequence ID" value="MBA0767608.1"/>
    <property type="molecule type" value="Genomic_DNA"/>
</dbReference>
<dbReference type="Proteomes" id="UP000593568">
    <property type="component" value="Unassembled WGS sequence"/>
</dbReference>
<keyword evidence="3" id="KW-1185">Reference proteome</keyword>
<organism evidence="2 3">
    <name type="scientific">Gossypium trilobum</name>
    <dbReference type="NCBI Taxonomy" id="34281"/>
    <lineage>
        <taxon>Eukaryota</taxon>
        <taxon>Viridiplantae</taxon>
        <taxon>Streptophyta</taxon>
        <taxon>Embryophyta</taxon>
        <taxon>Tracheophyta</taxon>
        <taxon>Spermatophyta</taxon>
        <taxon>Magnoliopsida</taxon>
        <taxon>eudicotyledons</taxon>
        <taxon>Gunneridae</taxon>
        <taxon>Pentapetalae</taxon>
        <taxon>rosids</taxon>
        <taxon>malvids</taxon>
        <taxon>Malvales</taxon>
        <taxon>Malvaceae</taxon>
        <taxon>Malvoideae</taxon>
        <taxon>Gossypium</taxon>
    </lineage>
</organism>
<dbReference type="Pfam" id="PF13460">
    <property type="entry name" value="NAD_binding_10"/>
    <property type="match status" value="1"/>
</dbReference>
<dbReference type="PANTHER" id="PTHR15020">
    <property type="entry name" value="FLAVIN REDUCTASE-RELATED"/>
    <property type="match status" value="1"/>
</dbReference>
<reference evidence="2 3" key="1">
    <citation type="journal article" date="2019" name="Genome Biol. Evol.">
        <title>Insights into the evolution of the New World diploid cottons (Gossypium, subgenus Houzingenia) based on genome sequencing.</title>
        <authorList>
            <person name="Grover C.E."/>
            <person name="Arick M.A. 2nd"/>
            <person name="Thrash A."/>
            <person name="Conover J.L."/>
            <person name="Sanders W.S."/>
            <person name="Peterson D.G."/>
            <person name="Frelichowski J.E."/>
            <person name="Scheffler J.A."/>
            <person name="Scheffler B.E."/>
            <person name="Wendel J.F."/>
        </authorList>
    </citation>
    <scope>NUCLEOTIDE SEQUENCE [LARGE SCALE GENOMIC DNA]</scope>
    <source>
        <strain evidence="2">8</strain>
        <tissue evidence="2">Leaf</tissue>
    </source>
</reference>
<dbReference type="Gene3D" id="3.40.50.720">
    <property type="entry name" value="NAD(P)-binding Rossmann-like Domain"/>
    <property type="match status" value="1"/>
</dbReference>
<gene>
    <name evidence="2" type="ORF">Gotri_016474</name>
</gene>
<evidence type="ECO:0000313" key="2">
    <source>
        <dbReference type="EMBL" id="MBA0767608.1"/>
    </source>
</evidence>
<accession>A0A7J9E439</accession>
<comment type="caution">
    <text evidence="2">The sequence shown here is derived from an EMBL/GenBank/DDBJ whole genome shotgun (WGS) entry which is preliminary data.</text>
</comment>
<sequence>LSLTFRFPVEKSPKPRKSKPAVPQLSCCNGYGFSKNNSGFRGQLSMKVNAVQDEAIQSSNSETTLLSQTIPPSSSKLVLVVGATGGVGQLVVASLLNRNIKSRLLLRDPEKAISLFGNQDEEKLQVVKGNTRNPADLDPSIFEGVTHVICCTGTTAFPSKRWDGDNTPERVDWEGVRNLVSALPSSLKRVVLVSSVGVTKFNELPWSMLLADVLQCFSKQYPFVYRAGRLTDGPYTSYDLNTLLKATAGQRRAVVIGQGDNLVGEVSRLVVAEACIQAMDIEFTEGKIYEINSVEGTDIILESHQKLLSIFLVDKLVCQNEDIEFTWQGEGPGTDPEKWEELFKTARA</sequence>
<dbReference type="AlphaFoldDB" id="A0A7J9E439"/>
<proteinExistence type="predicted"/>
<name>A0A7J9E439_9ROSI</name>
<protein>
    <recommendedName>
        <fullName evidence="1">NAD(P)-binding domain-containing protein</fullName>
    </recommendedName>
</protein>